<dbReference type="InterPro" id="IPR027417">
    <property type="entry name" value="P-loop_NTPase"/>
</dbReference>
<dbReference type="EMBL" id="DSJT01000023">
    <property type="protein sequence ID" value="HEF87489.1"/>
    <property type="molecule type" value="Genomic_DNA"/>
</dbReference>
<dbReference type="InterPro" id="IPR003593">
    <property type="entry name" value="AAA+_ATPase"/>
</dbReference>
<name>A0A7C2BKT2_9CREN</name>
<accession>A0A7C2BKT2</accession>
<keyword evidence="1" id="KW-0813">Transport</keyword>
<evidence type="ECO:0000256" key="2">
    <source>
        <dbReference type="ARBA" id="ARBA00022741"/>
    </source>
</evidence>
<dbReference type="CDD" id="cd03257">
    <property type="entry name" value="ABC_NikE_OppD_transporters"/>
    <property type="match status" value="1"/>
</dbReference>
<keyword evidence="3 5" id="KW-0067">ATP-binding</keyword>
<dbReference type="SMART" id="SM00382">
    <property type="entry name" value="AAA"/>
    <property type="match status" value="1"/>
</dbReference>
<dbReference type="Gene3D" id="3.40.50.300">
    <property type="entry name" value="P-loop containing nucleotide triphosphate hydrolases"/>
    <property type="match status" value="1"/>
</dbReference>
<dbReference type="PROSITE" id="PS50893">
    <property type="entry name" value="ABC_TRANSPORTER_2"/>
    <property type="match status" value="1"/>
</dbReference>
<dbReference type="PANTHER" id="PTHR43776:SF8">
    <property type="entry name" value="ABC TRANSPORTER, ATP-BINDING PROTEIN"/>
    <property type="match status" value="1"/>
</dbReference>
<evidence type="ECO:0000313" key="5">
    <source>
        <dbReference type="EMBL" id="HEF87489.1"/>
    </source>
</evidence>
<evidence type="ECO:0000259" key="4">
    <source>
        <dbReference type="PROSITE" id="PS50893"/>
    </source>
</evidence>
<dbReference type="AlphaFoldDB" id="A0A7C2BKT2"/>
<dbReference type="GO" id="GO:0055085">
    <property type="term" value="P:transmembrane transport"/>
    <property type="evidence" value="ECO:0007669"/>
    <property type="project" value="UniProtKB-ARBA"/>
</dbReference>
<sequence length="266" mass="30352">MRMAEPTIVKLENVTLGYYTIPKGWRSLFKVKQPIVFNVNLNVIDGERVVIIGESGSGKTTLLKTILGILPPFQGKVYVLGKSIYDLPAKERKKITRQIGYVPQDPYKSLNPRVKVETVMMEPLERSNLTDREKRERIVEALKLVQLHERILEYYPMQLSGGMMQRVLIARAIVHDPEILVLDEPTSALDVSIQAQVINLLNNIQRKLELAMLTVTHDLAVAQYLADRVIIIYKGRIIEEGETRKVLTQPSQEYTRLLISSYRASI</sequence>
<organism evidence="5">
    <name type="scientific">Thermosphaera aggregans</name>
    <dbReference type="NCBI Taxonomy" id="54254"/>
    <lineage>
        <taxon>Archaea</taxon>
        <taxon>Thermoproteota</taxon>
        <taxon>Thermoprotei</taxon>
        <taxon>Desulfurococcales</taxon>
        <taxon>Desulfurococcaceae</taxon>
        <taxon>Thermosphaera</taxon>
    </lineage>
</organism>
<feature type="domain" description="ABC transporter" evidence="4">
    <location>
        <begin position="9"/>
        <end position="259"/>
    </location>
</feature>
<dbReference type="Pfam" id="PF00005">
    <property type="entry name" value="ABC_tran"/>
    <property type="match status" value="1"/>
</dbReference>
<keyword evidence="2" id="KW-0547">Nucleotide-binding</keyword>
<evidence type="ECO:0000256" key="3">
    <source>
        <dbReference type="ARBA" id="ARBA00022840"/>
    </source>
</evidence>
<dbReference type="SUPFAM" id="SSF52540">
    <property type="entry name" value="P-loop containing nucleoside triphosphate hydrolases"/>
    <property type="match status" value="1"/>
</dbReference>
<protein>
    <submittedName>
        <fullName evidence="5">ABC transporter ATP-binding protein</fullName>
    </submittedName>
</protein>
<dbReference type="GO" id="GO:0005524">
    <property type="term" value="F:ATP binding"/>
    <property type="evidence" value="ECO:0007669"/>
    <property type="project" value="UniProtKB-KW"/>
</dbReference>
<comment type="caution">
    <text evidence="5">The sequence shown here is derived from an EMBL/GenBank/DDBJ whole genome shotgun (WGS) entry which is preliminary data.</text>
</comment>
<reference evidence="5" key="1">
    <citation type="journal article" date="2020" name="mSystems">
        <title>Genome- and Community-Level Interaction Insights into Carbon Utilization and Element Cycling Functions of Hydrothermarchaeota in Hydrothermal Sediment.</title>
        <authorList>
            <person name="Zhou Z."/>
            <person name="Liu Y."/>
            <person name="Xu W."/>
            <person name="Pan J."/>
            <person name="Luo Z.H."/>
            <person name="Li M."/>
        </authorList>
    </citation>
    <scope>NUCLEOTIDE SEQUENCE [LARGE SCALE GENOMIC DNA]</scope>
    <source>
        <strain evidence="5">SpSt-23</strain>
    </source>
</reference>
<dbReference type="InterPro" id="IPR003439">
    <property type="entry name" value="ABC_transporter-like_ATP-bd"/>
</dbReference>
<dbReference type="InterPro" id="IPR017871">
    <property type="entry name" value="ABC_transporter-like_CS"/>
</dbReference>
<dbReference type="PROSITE" id="PS00675">
    <property type="entry name" value="SIGMA54_INTERACT_1"/>
    <property type="match status" value="1"/>
</dbReference>
<evidence type="ECO:0000256" key="1">
    <source>
        <dbReference type="ARBA" id="ARBA00022448"/>
    </source>
</evidence>
<dbReference type="GO" id="GO:0016887">
    <property type="term" value="F:ATP hydrolysis activity"/>
    <property type="evidence" value="ECO:0007669"/>
    <property type="project" value="InterPro"/>
</dbReference>
<dbReference type="InterPro" id="IPR025662">
    <property type="entry name" value="Sigma_54_int_dom_ATP-bd_1"/>
</dbReference>
<dbReference type="InterPro" id="IPR050319">
    <property type="entry name" value="ABC_transp_ATP-bind"/>
</dbReference>
<gene>
    <name evidence="5" type="ORF">ENP55_04240</name>
</gene>
<proteinExistence type="predicted"/>
<dbReference type="PANTHER" id="PTHR43776">
    <property type="entry name" value="TRANSPORT ATP-BINDING PROTEIN"/>
    <property type="match status" value="1"/>
</dbReference>
<dbReference type="PROSITE" id="PS00211">
    <property type="entry name" value="ABC_TRANSPORTER_1"/>
    <property type="match status" value="1"/>
</dbReference>